<reference evidence="2" key="1">
    <citation type="submission" date="2016-10" db="EMBL/GenBank/DDBJ databases">
        <authorList>
            <person name="Varghese N."/>
            <person name="Submissions S."/>
        </authorList>
    </citation>
    <scope>NUCLEOTIDE SEQUENCE [LARGE SCALE GENOMIC DNA]</scope>
    <source>
        <strain evidence="2">CGMCC 4.6609</strain>
    </source>
</reference>
<organism evidence="1 2">
    <name type="scientific">Lentzea jiangxiensis</name>
    <dbReference type="NCBI Taxonomy" id="641025"/>
    <lineage>
        <taxon>Bacteria</taxon>
        <taxon>Bacillati</taxon>
        <taxon>Actinomycetota</taxon>
        <taxon>Actinomycetes</taxon>
        <taxon>Pseudonocardiales</taxon>
        <taxon>Pseudonocardiaceae</taxon>
        <taxon>Lentzea</taxon>
    </lineage>
</organism>
<dbReference type="AlphaFoldDB" id="A0A1H0JWY4"/>
<dbReference type="EMBL" id="FNIX01000002">
    <property type="protein sequence ID" value="SDO48013.1"/>
    <property type="molecule type" value="Genomic_DNA"/>
</dbReference>
<keyword evidence="2" id="KW-1185">Reference proteome</keyword>
<sequence length="87" mass="9069">MMNVFLGSAELGEAFGASAAAWPGMGLTVLRGTPADPGAAGEITVRRGEEVLGFTEISPAHDGRRVYRVVITTRASRRAVTGWVPAA</sequence>
<proteinExistence type="predicted"/>
<protein>
    <submittedName>
        <fullName evidence="1">Uncharacterized protein</fullName>
    </submittedName>
</protein>
<dbReference type="Proteomes" id="UP000199691">
    <property type="component" value="Unassembled WGS sequence"/>
</dbReference>
<accession>A0A1H0JWY4</accession>
<name>A0A1H0JWY4_9PSEU</name>
<gene>
    <name evidence="1" type="ORF">SAMN05421507_102666</name>
</gene>
<evidence type="ECO:0000313" key="2">
    <source>
        <dbReference type="Proteomes" id="UP000199691"/>
    </source>
</evidence>
<evidence type="ECO:0000313" key="1">
    <source>
        <dbReference type="EMBL" id="SDO48013.1"/>
    </source>
</evidence>